<keyword evidence="4" id="KW-1185">Reference proteome</keyword>
<feature type="compositionally biased region" description="Low complexity" evidence="1">
    <location>
        <begin position="64"/>
        <end position="74"/>
    </location>
</feature>
<feature type="region of interest" description="Disordered" evidence="1">
    <location>
        <begin position="101"/>
        <end position="170"/>
    </location>
</feature>
<gene>
    <name evidence="3" type="ORF">OG994_25595</name>
</gene>
<evidence type="ECO:0000313" key="3">
    <source>
        <dbReference type="EMBL" id="WUP48914.1"/>
    </source>
</evidence>
<organism evidence="3 4">
    <name type="scientific">Micromonospora globbae</name>
    <dbReference type="NCBI Taxonomy" id="1894969"/>
    <lineage>
        <taxon>Bacteria</taxon>
        <taxon>Bacillati</taxon>
        <taxon>Actinomycetota</taxon>
        <taxon>Actinomycetes</taxon>
        <taxon>Micromonosporales</taxon>
        <taxon>Micromonosporaceae</taxon>
        <taxon>Micromonospora</taxon>
    </lineage>
</organism>
<evidence type="ECO:0000256" key="1">
    <source>
        <dbReference type="SAM" id="MobiDB-lite"/>
    </source>
</evidence>
<feature type="region of interest" description="Disordered" evidence="1">
    <location>
        <begin position="24"/>
        <end position="86"/>
    </location>
</feature>
<dbReference type="EMBL" id="CP108084">
    <property type="protein sequence ID" value="WUP48914.1"/>
    <property type="molecule type" value="Genomic_DNA"/>
</dbReference>
<dbReference type="Pfam" id="PF05901">
    <property type="entry name" value="Excalibur"/>
    <property type="match status" value="2"/>
</dbReference>
<dbReference type="RefSeq" id="WP_328851218.1">
    <property type="nucleotide sequence ID" value="NZ_CP108084.1"/>
</dbReference>
<evidence type="ECO:0000259" key="2">
    <source>
        <dbReference type="SMART" id="SM00894"/>
    </source>
</evidence>
<feature type="compositionally biased region" description="Gly residues" evidence="1">
    <location>
        <begin position="128"/>
        <end position="147"/>
    </location>
</feature>
<dbReference type="Proteomes" id="UP001432190">
    <property type="component" value="Chromosome"/>
</dbReference>
<name>A0ABZ1S4W8_9ACTN</name>
<dbReference type="InterPro" id="IPR008613">
    <property type="entry name" value="Excalibur_Ca-bd_domain"/>
</dbReference>
<reference evidence="3" key="1">
    <citation type="submission" date="2022-10" db="EMBL/GenBank/DDBJ databases">
        <title>The complete genomes of actinobacterial strains from the NBC collection.</title>
        <authorList>
            <person name="Joergensen T.S."/>
            <person name="Alvarez Arevalo M."/>
            <person name="Sterndorff E.B."/>
            <person name="Faurdal D."/>
            <person name="Vuksanovic O."/>
            <person name="Mourched A.-S."/>
            <person name="Charusanti P."/>
            <person name="Shaw S."/>
            <person name="Blin K."/>
            <person name="Weber T."/>
        </authorList>
    </citation>
    <scope>NUCLEOTIDE SEQUENCE</scope>
    <source>
        <strain evidence="3">NBC_00256</strain>
    </source>
</reference>
<evidence type="ECO:0000313" key="4">
    <source>
        <dbReference type="Proteomes" id="UP001432190"/>
    </source>
</evidence>
<protein>
    <submittedName>
        <fullName evidence="3">Excalibur calcium-binding domain-containing protein</fullName>
    </submittedName>
</protein>
<accession>A0ABZ1S4W8</accession>
<proteinExistence type="predicted"/>
<sequence>MQSFLIAAVVLLCCGGLGGISNMMEDPPKPASSNEAAEPTEPAQDIAAPAPSTTEARNAPSPSPSTAAPTSAKPSPKPSPKKTTAPAVYYKNCDAVRAAGADPLYRGDPGYRTGLDRDLDGEACEPDGGNGDTGGGDSGGGDSGGGDNDPRFSTCAEANDHGYGPYVQGEDPEYYWYIDRDNDGKVCE</sequence>
<feature type="domain" description="Excalibur calcium-binding" evidence="2">
    <location>
        <begin position="151"/>
        <end position="188"/>
    </location>
</feature>
<feature type="domain" description="Excalibur calcium-binding" evidence="2">
    <location>
        <begin position="89"/>
        <end position="125"/>
    </location>
</feature>
<dbReference type="SMART" id="SM00894">
    <property type="entry name" value="Excalibur"/>
    <property type="match status" value="2"/>
</dbReference>